<dbReference type="OrthoDB" id="9931598at2759"/>
<dbReference type="STRING" id="64144.ENSATEP00000014027"/>
<dbReference type="Gene3D" id="1.10.533.10">
    <property type="entry name" value="Death Domain, Fas"/>
    <property type="match status" value="1"/>
</dbReference>
<dbReference type="InterPro" id="IPR011029">
    <property type="entry name" value="DEATH-like_dom_sf"/>
</dbReference>
<dbReference type="SUPFAM" id="SSF47986">
    <property type="entry name" value="DEATH domain"/>
    <property type="match status" value="1"/>
</dbReference>
<name>A0A3Q1HY58_ANATE</name>
<reference evidence="2" key="1">
    <citation type="submission" date="2021-04" db="EMBL/GenBank/DDBJ databases">
        <authorList>
            <consortium name="Wellcome Sanger Institute Data Sharing"/>
        </authorList>
    </citation>
    <scope>NUCLEOTIDE SEQUENCE [LARGE SCALE GENOMIC DNA]</scope>
</reference>
<accession>A0A3Q1HY58</accession>
<feature type="domain" description="CARD" evidence="1">
    <location>
        <begin position="1"/>
        <end position="72"/>
    </location>
</feature>
<dbReference type="GeneTree" id="ENSGT00940000177805"/>
<evidence type="ECO:0000313" key="3">
    <source>
        <dbReference type="Proteomes" id="UP000265040"/>
    </source>
</evidence>
<proteinExistence type="predicted"/>
<reference evidence="2" key="3">
    <citation type="submission" date="2025-09" db="UniProtKB">
        <authorList>
            <consortium name="Ensembl"/>
        </authorList>
    </citation>
    <scope>IDENTIFICATION</scope>
</reference>
<organism evidence="2 3">
    <name type="scientific">Anabas testudineus</name>
    <name type="common">Climbing perch</name>
    <name type="synonym">Anthias testudineus</name>
    <dbReference type="NCBI Taxonomy" id="64144"/>
    <lineage>
        <taxon>Eukaryota</taxon>
        <taxon>Metazoa</taxon>
        <taxon>Chordata</taxon>
        <taxon>Craniata</taxon>
        <taxon>Vertebrata</taxon>
        <taxon>Euteleostomi</taxon>
        <taxon>Actinopterygii</taxon>
        <taxon>Neopterygii</taxon>
        <taxon>Teleostei</taxon>
        <taxon>Neoteleostei</taxon>
        <taxon>Acanthomorphata</taxon>
        <taxon>Anabantaria</taxon>
        <taxon>Anabantiformes</taxon>
        <taxon>Anabantoidei</taxon>
        <taxon>Anabantidae</taxon>
        <taxon>Anabas</taxon>
    </lineage>
</organism>
<dbReference type="Ensembl" id="ENSATET00000014251.2">
    <property type="protein sequence ID" value="ENSATEP00000014027.2"/>
    <property type="gene ID" value="ENSATEG00000009777.2"/>
</dbReference>
<dbReference type="InterPro" id="IPR001315">
    <property type="entry name" value="CARD"/>
</dbReference>
<reference evidence="2" key="2">
    <citation type="submission" date="2025-08" db="UniProtKB">
        <authorList>
            <consortium name="Ensembl"/>
        </authorList>
    </citation>
    <scope>IDENTIFICATION</scope>
</reference>
<dbReference type="CDD" id="cd01671">
    <property type="entry name" value="CARD"/>
    <property type="match status" value="1"/>
</dbReference>
<keyword evidence="3" id="KW-1185">Reference proteome</keyword>
<evidence type="ECO:0000313" key="2">
    <source>
        <dbReference type="Ensembl" id="ENSATEP00000014027.2"/>
    </source>
</evidence>
<dbReference type="GO" id="GO:0042981">
    <property type="term" value="P:regulation of apoptotic process"/>
    <property type="evidence" value="ECO:0007669"/>
    <property type="project" value="InterPro"/>
</dbReference>
<sequence length="139" mass="15870">MIRQHKEKLVDCLRSDCSFILQRAQVKELVTDRQYQNLKDISQSEQTVIDLIDRLMSNGQKSCTLFIEVLKEPEVLRTYPQLKDISWLDCCMLCIKPTGVTMGQDLFLSSVGFPPVLTHIHQRLRATHQATVPLGASIN</sequence>
<protein>
    <recommendedName>
        <fullName evidence="1">CARD domain-containing protein</fullName>
    </recommendedName>
</protein>
<evidence type="ECO:0000259" key="1">
    <source>
        <dbReference type="PROSITE" id="PS50209"/>
    </source>
</evidence>
<dbReference type="PROSITE" id="PS50209">
    <property type="entry name" value="CARD"/>
    <property type="match status" value="1"/>
</dbReference>
<dbReference type="InParanoid" id="A0A3Q1HY58"/>
<dbReference type="Proteomes" id="UP000265040">
    <property type="component" value="Chromosome 21"/>
</dbReference>
<dbReference type="AlphaFoldDB" id="A0A3Q1HY58"/>